<comment type="caution">
    <text evidence="3">The sequence shown here is derived from an EMBL/GenBank/DDBJ whole genome shotgun (WGS) entry which is preliminary data.</text>
</comment>
<proteinExistence type="predicted"/>
<keyword evidence="4" id="KW-1185">Reference proteome</keyword>
<dbReference type="RefSeq" id="WP_246196738.1">
    <property type="nucleotide sequence ID" value="NZ_BAABFX010000009.1"/>
</dbReference>
<dbReference type="InterPro" id="IPR021454">
    <property type="entry name" value="DUF3105"/>
</dbReference>
<gene>
    <name evidence="3" type="ORF">GCM10023153_02270</name>
</gene>
<keyword evidence="2" id="KW-0472">Membrane</keyword>
<sequence length="211" mass="22559">MSASSKGKSGARAGRAKVDELRQAQQAKERRSRLILIGAVTTVVALIAGAVGFTVWRDVSTRPSLDAVKRFDVTREHTTEPVTYEQSPPVGGDHHPAWLNCGVYPQPVPDELAVHSLEHGAVWVTYRPDLPADQVKALEDAIPDTYMVLSPREGLPSPVVASAWGTQIELTGASDPRLEVFIKEFRQGPNTPEPGAACTGGSDGEVPTTTG</sequence>
<feature type="transmembrane region" description="Helical" evidence="2">
    <location>
        <begin position="34"/>
        <end position="56"/>
    </location>
</feature>
<reference evidence="4" key="1">
    <citation type="journal article" date="2019" name="Int. J. Syst. Evol. Microbiol.">
        <title>The Global Catalogue of Microorganisms (GCM) 10K type strain sequencing project: providing services to taxonomists for standard genome sequencing and annotation.</title>
        <authorList>
            <consortium name="The Broad Institute Genomics Platform"/>
            <consortium name="The Broad Institute Genome Sequencing Center for Infectious Disease"/>
            <person name="Wu L."/>
            <person name="Ma J."/>
        </authorList>
    </citation>
    <scope>NUCLEOTIDE SEQUENCE [LARGE SCALE GENOMIC DNA]</scope>
    <source>
        <strain evidence="4">JCM 17738</strain>
    </source>
</reference>
<evidence type="ECO:0000256" key="2">
    <source>
        <dbReference type="SAM" id="Phobius"/>
    </source>
</evidence>
<protein>
    <submittedName>
        <fullName evidence="3">DUF3105 domain-containing protein</fullName>
    </submittedName>
</protein>
<evidence type="ECO:0000313" key="4">
    <source>
        <dbReference type="Proteomes" id="UP001500390"/>
    </source>
</evidence>
<dbReference type="Pfam" id="PF11303">
    <property type="entry name" value="DUF3105"/>
    <property type="match status" value="1"/>
</dbReference>
<dbReference type="Proteomes" id="UP001500390">
    <property type="component" value="Unassembled WGS sequence"/>
</dbReference>
<organism evidence="3 4">
    <name type="scientific">Ornithinibacter aureus</name>
    <dbReference type="NCBI Taxonomy" id="622664"/>
    <lineage>
        <taxon>Bacteria</taxon>
        <taxon>Bacillati</taxon>
        <taxon>Actinomycetota</taxon>
        <taxon>Actinomycetes</taxon>
        <taxon>Micrococcales</taxon>
        <taxon>Intrasporangiaceae</taxon>
        <taxon>Ornithinibacter</taxon>
    </lineage>
</organism>
<accession>A0ABP8JAG6</accession>
<feature type="region of interest" description="Disordered" evidence="1">
    <location>
        <begin position="187"/>
        <end position="211"/>
    </location>
</feature>
<feature type="region of interest" description="Disordered" evidence="1">
    <location>
        <begin position="1"/>
        <end position="24"/>
    </location>
</feature>
<feature type="compositionally biased region" description="Low complexity" evidence="1">
    <location>
        <begin position="1"/>
        <end position="13"/>
    </location>
</feature>
<keyword evidence="2" id="KW-0812">Transmembrane</keyword>
<evidence type="ECO:0000256" key="1">
    <source>
        <dbReference type="SAM" id="MobiDB-lite"/>
    </source>
</evidence>
<dbReference type="EMBL" id="BAABFX010000009">
    <property type="protein sequence ID" value="GAA4387691.1"/>
    <property type="molecule type" value="Genomic_DNA"/>
</dbReference>
<name>A0ABP8JAG6_9MICO</name>
<evidence type="ECO:0000313" key="3">
    <source>
        <dbReference type="EMBL" id="GAA4387691.1"/>
    </source>
</evidence>
<keyword evidence="2" id="KW-1133">Transmembrane helix</keyword>